<dbReference type="InterPro" id="IPR036097">
    <property type="entry name" value="HisK_dim/P_sf"/>
</dbReference>
<dbReference type="SUPFAM" id="SSF56112">
    <property type="entry name" value="Protein kinase-like (PK-like)"/>
    <property type="match status" value="1"/>
</dbReference>
<dbReference type="InterPro" id="IPR027417">
    <property type="entry name" value="P-loop_NTPase"/>
</dbReference>
<evidence type="ECO:0000259" key="8">
    <source>
        <dbReference type="PROSITE" id="PS50109"/>
    </source>
</evidence>
<dbReference type="Pfam" id="PF02518">
    <property type="entry name" value="HATPase_c"/>
    <property type="match status" value="1"/>
</dbReference>
<organism evidence="10 11">
    <name type="scientific">Saitozyma podzolica</name>
    <dbReference type="NCBI Taxonomy" id="1890683"/>
    <lineage>
        <taxon>Eukaryota</taxon>
        <taxon>Fungi</taxon>
        <taxon>Dikarya</taxon>
        <taxon>Basidiomycota</taxon>
        <taxon>Agaricomycotina</taxon>
        <taxon>Tremellomycetes</taxon>
        <taxon>Tremellales</taxon>
        <taxon>Trimorphomycetaceae</taxon>
        <taxon>Saitozyma</taxon>
    </lineage>
</organism>
<keyword evidence="11" id="KW-1185">Reference proteome</keyword>
<dbReference type="Gene3D" id="3.30.450.40">
    <property type="match status" value="1"/>
</dbReference>
<dbReference type="InterPro" id="IPR003594">
    <property type="entry name" value="HATPase_dom"/>
</dbReference>
<feature type="compositionally biased region" description="Polar residues" evidence="6">
    <location>
        <begin position="1376"/>
        <end position="1392"/>
    </location>
</feature>
<dbReference type="InterPro" id="IPR041664">
    <property type="entry name" value="AAA_16"/>
</dbReference>
<dbReference type="PROSITE" id="PS50011">
    <property type="entry name" value="PROTEIN_KINASE_DOM"/>
    <property type="match status" value="1"/>
</dbReference>
<comment type="caution">
    <text evidence="10">The sequence shown here is derived from an EMBL/GenBank/DDBJ whole genome shotgun (WGS) entry which is preliminary data.</text>
</comment>
<feature type="region of interest" description="Disordered" evidence="6">
    <location>
        <begin position="1346"/>
        <end position="1403"/>
    </location>
</feature>
<dbReference type="OrthoDB" id="21225at2759"/>
<dbReference type="PROSITE" id="PS50109">
    <property type="entry name" value="HIS_KIN"/>
    <property type="match status" value="1"/>
</dbReference>
<dbReference type="PANTHER" id="PTHR45339">
    <property type="entry name" value="HYBRID SIGNAL TRANSDUCTION HISTIDINE KINASE J"/>
    <property type="match status" value="1"/>
</dbReference>
<keyword evidence="4" id="KW-0902">Two-component regulatory system</keyword>
<evidence type="ECO:0000313" key="11">
    <source>
        <dbReference type="Proteomes" id="UP000279259"/>
    </source>
</evidence>
<proteinExistence type="predicted"/>
<accession>A0A427YHB9</accession>
<gene>
    <name evidence="10" type="ORF">EHS25_001083</name>
</gene>
<dbReference type="SUPFAM" id="SSF52540">
    <property type="entry name" value="P-loop containing nucleoside triphosphate hydrolases"/>
    <property type="match status" value="1"/>
</dbReference>
<dbReference type="PRINTS" id="PR00344">
    <property type="entry name" value="BCTRLSENSOR"/>
</dbReference>
<evidence type="ECO:0000256" key="2">
    <source>
        <dbReference type="ARBA" id="ARBA00022679"/>
    </source>
</evidence>
<name>A0A427YHB9_9TREE</name>
<evidence type="ECO:0000313" key="10">
    <source>
        <dbReference type="EMBL" id="RSH90478.1"/>
    </source>
</evidence>
<evidence type="ECO:0000256" key="4">
    <source>
        <dbReference type="ARBA" id="ARBA00023012"/>
    </source>
</evidence>
<dbReference type="SUPFAM" id="SSF55781">
    <property type="entry name" value="GAF domain-like"/>
    <property type="match status" value="1"/>
</dbReference>
<evidence type="ECO:0000259" key="9">
    <source>
        <dbReference type="PROSITE" id="PS50110"/>
    </source>
</evidence>
<dbReference type="SMART" id="SM00448">
    <property type="entry name" value="REC"/>
    <property type="match status" value="1"/>
</dbReference>
<dbReference type="CDD" id="cd16922">
    <property type="entry name" value="HATPase_EvgS-ArcB-TorS-like"/>
    <property type="match status" value="1"/>
</dbReference>
<protein>
    <submittedName>
        <fullName evidence="10">Uncharacterized protein</fullName>
    </submittedName>
</protein>
<dbReference type="Pfam" id="PF13191">
    <property type="entry name" value="AAA_16"/>
    <property type="match status" value="1"/>
</dbReference>
<dbReference type="InterPro" id="IPR004358">
    <property type="entry name" value="Sig_transdc_His_kin-like_C"/>
</dbReference>
<dbReference type="InterPro" id="IPR011009">
    <property type="entry name" value="Kinase-like_dom_sf"/>
</dbReference>
<evidence type="ECO:0000259" key="7">
    <source>
        <dbReference type="PROSITE" id="PS50011"/>
    </source>
</evidence>
<dbReference type="SMART" id="SM00387">
    <property type="entry name" value="HATPase_c"/>
    <property type="match status" value="1"/>
</dbReference>
<evidence type="ECO:0000256" key="1">
    <source>
        <dbReference type="ARBA" id="ARBA00022553"/>
    </source>
</evidence>
<dbReference type="SMART" id="SM00065">
    <property type="entry name" value="GAF"/>
    <property type="match status" value="1"/>
</dbReference>
<dbReference type="PANTHER" id="PTHR45339:SF1">
    <property type="entry name" value="HYBRID SIGNAL TRANSDUCTION HISTIDINE KINASE J"/>
    <property type="match status" value="1"/>
</dbReference>
<dbReference type="CDD" id="cd17546">
    <property type="entry name" value="REC_hyHK_CKI1_RcsC-like"/>
    <property type="match status" value="1"/>
</dbReference>
<dbReference type="Gene3D" id="1.10.510.10">
    <property type="entry name" value="Transferase(Phosphotransferase) domain 1"/>
    <property type="match status" value="1"/>
</dbReference>
<feature type="domain" description="Response regulatory" evidence="9">
    <location>
        <begin position="1985"/>
        <end position="2102"/>
    </location>
</feature>
<dbReference type="Proteomes" id="UP000279259">
    <property type="component" value="Unassembled WGS sequence"/>
</dbReference>
<dbReference type="SUPFAM" id="SSF55874">
    <property type="entry name" value="ATPase domain of HSP90 chaperone/DNA topoisomerase II/histidine kinase"/>
    <property type="match status" value="1"/>
</dbReference>
<dbReference type="CDD" id="cd00082">
    <property type="entry name" value="HisKA"/>
    <property type="match status" value="1"/>
</dbReference>
<dbReference type="STRING" id="1890683.A0A427YHB9"/>
<dbReference type="InterPro" id="IPR011006">
    <property type="entry name" value="CheY-like_superfamily"/>
</dbReference>
<keyword evidence="3" id="KW-0418">Kinase</keyword>
<dbReference type="InterPro" id="IPR001789">
    <property type="entry name" value="Sig_transdc_resp-reg_receiver"/>
</dbReference>
<dbReference type="Gene3D" id="3.40.50.2300">
    <property type="match status" value="1"/>
</dbReference>
<reference evidence="10 11" key="1">
    <citation type="submission" date="2018-11" db="EMBL/GenBank/DDBJ databases">
        <title>Genome sequence of Saitozyma podzolica DSM 27192.</title>
        <authorList>
            <person name="Aliyu H."/>
            <person name="Gorte O."/>
            <person name="Ochsenreither K."/>
        </authorList>
    </citation>
    <scope>NUCLEOTIDE SEQUENCE [LARGE SCALE GENOMIC DNA]</scope>
    <source>
        <strain evidence="10 11">DSM 27192</strain>
    </source>
</reference>
<dbReference type="GO" id="GO:0005524">
    <property type="term" value="F:ATP binding"/>
    <property type="evidence" value="ECO:0007669"/>
    <property type="project" value="InterPro"/>
</dbReference>
<feature type="compositionally biased region" description="Basic and acidic residues" evidence="6">
    <location>
        <begin position="1393"/>
        <end position="1403"/>
    </location>
</feature>
<dbReference type="Gene3D" id="3.30.565.10">
    <property type="entry name" value="Histidine kinase-like ATPase, C-terminal domain"/>
    <property type="match status" value="1"/>
</dbReference>
<dbReference type="SMART" id="SM00388">
    <property type="entry name" value="HisKA"/>
    <property type="match status" value="1"/>
</dbReference>
<dbReference type="InterPro" id="IPR000719">
    <property type="entry name" value="Prot_kinase_dom"/>
</dbReference>
<dbReference type="PROSITE" id="PS50110">
    <property type="entry name" value="RESPONSE_REGULATORY"/>
    <property type="match status" value="1"/>
</dbReference>
<dbReference type="Gene3D" id="3.40.50.300">
    <property type="entry name" value="P-loop containing nucleotide triphosphate hydrolases"/>
    <property type="match status" value="1"/>
</dbReference>
<dbReference type="Gene3D" id="1.10.287.130">
    <property type="match status" value="1"/>
</dbReference>
<feature type="compositionally biased region" description="Low complexity" evidence="6">
    <location>
        <begin position="53"/>
        <end position="70"/>
    </location>
</feature>
<dbReference type="InterPro" id="IPR029016">
    <property type="entry name" value="GAF-like_dom_sf"/>
</dbReference>
<dbReference type="Pfam" id="PF00072">
    <property type="entry name" value="Response_reg"/>
    <property type="match status" value="1"/>
</dbReference>
<evidence type="ECO:0000256" key="5">
    <source>
        <dbReference type="PROSITE-ProRule" id="PRU00169"/>
    </source>
</evidence>
<feature type="domain" description="Histidine kinase" evidence="8">
    <location>
        <begin position="1603"/>
        <end position="1838"/>
    </location>
</feature>
<feature type="modified residue" description="4-aspartylphosphate" evidence="5">
    <location>
        <position position="2035"/>
    </location>
</feature>
<feature type="region of interest" description="Disordered" evidence="6">
    <location>
        <begin position="53"/>
        <end position="81"/>
    </location>
</feature>
<dbReference type="InterPro" id="IPR005467">
    <property type="entry name" value="His_kinase_dom"/>
</dbReference>
<dbReference type="GO" id="GO:0000155">
    <property type="term" value="F:phosphorelay sensor kinase activity"/>
    <property type="evidence" value="ECO:0007669"/>
    <property type="project" value="InterPro"/>
</dbReference>
<dbReference type="SUPFAM" id="SSF47384">
    <property type="entry name" value="Homodimeric domain of signal transducing histidine kinase"/>
    <property type="match status" value="1"/>
</dbReference>
<dbReference type="Pfam" id="PF01590">
    <property type="entry name" value="GAF"/>
    <property type="match status" value="1"/>
</dbReference>
<sequence length="2119" mass="232609">MGKVPASPDLSPFPSSKSSYEEVRFYLGQAGDPSSLSMFRRQAQLIALDTVSLPWSTPGSSSSTSTDPLPDASPPRRRESHKRYGLDKEVLAWWEDEHGLWLLTLMDREPTQDLVEVWGGIIGRGDVHHQARELINGENKTSPKGKMRSTGMEAYAEACEVLLKVVDCLTVLHGKRLSLIACRPHTFALRQGEPSTAAAVRLTDIAPLPGFSLAPLLAGTPLATSSLFQRDPIDASASPLTDAFIRRNLRYLSPGAASGRRVSTVGDIYSFGVLAYELLTGSAIDGGPESPDEADVDLLADIHRHITSEIVPPIVYLQREAAFGAVTPELPPQQLSDIIVKCLAKDLDERYATLDALAYDLRKLAQICRVGGDLSRFVVAEVDDLARFHLPRRPVYRDAELSALDQAFAGVASAPAITSEDERPPPTPVYSTRVLTVWGLSGSGKSQIVTGWLSDLEAADGGSRCFVGYSKLDEHMQKPLASFVQIFESLLDRVLTDPKEDPKEWNKKIRYALGHQFSVFHSLLSSDVRKLVTLGTQAPTIEAIDWANFVPAFKMWSKRLLQLFASRQRPLVLLVDDIHWMAEEEVRIWRALLDGPQPLNHILVLSLYRVEAGVAALTKACFKTSVDNVMTLASLLYAETGGSPLYLRSMLATLVKEGVIFFDFDYLLWRFDPLALQMHMSDVGVDAYLEKVQKALPEDVRELLSALACLPSTGFDIDLLAELLGKTRTVTDSLIHTAAAIGAVVTFGAKSVRFAHDRQRTAAYRLLSKEDLGQLHLRVSNFLRKAPLRETFVFDAADHALAARSLGVRLVDNNATVSLLLDAVSRSALSASFAAAKRHLDAADEIIKASGGDVVWMQEHRSTYLSFLQLHTEVCGVLKLHEESFAKLRAVSPLCTTAPDRLRVGTLVMRQLVSANRHIEAMKLLWDLLDENGFNPRNPTGVALISLRTPDEVEELGRSLTDGPMDENDTRVLVSAMLCFAGPTIFVSELDRRADAFRLGISLVSSLGKFHETTSYLVAGAAITQSEIKTRQALWRLAKRLAALRPTSFLTSSALVVIGALSHAFLPLEEVADDMDPAFEMTAANGNFELASYVMSLDLAARRFSNRPHDIQLVLDRYNVLRPFIAPPIKVLLNAPIQYAQRLLEYATDGSKPWALEGALLSKADVEMVSALSMHVALYQTLALRLAILYDAPLAEQQSLVSAGARLALSMVNTVYGAEWAFLSTVVAVQSDAPEAEYASAMAELETLSSSPDYVLRLEFLRVLRLLHSVKLEAIAEIEEFIEKLDNLKQYNLSALLNLFVGKTVIVVTKHKKMATGYIRAAAVAYRQAESIGPCHMLRERYPGMAPTPPPNVRLPLDGLESGSHPPVAPTLRRASVSQSNETVTSENTSLSRSRDETMSHTTDDNLDTLTLMRSSLALASEQNPPILLCTLLRILCQFVRADYAAIGLCDDTDKTSLRLRAAGSYGRILPYDLSIGDEAAQAVCPAIVMLHVARTGNPIIKPTGQPRMRADPYYGGRTPRTLICLPINNQGTQAGVILLSSMTTASSQAQSASAREVISCLATFATIVTSNYSFTHRLKLEVDQRTQELTNALQAKTQFLSQCSHELRSPLSAVLVSSPKWSCSDVQGLAAVLEASPGLSEVQREHLRTIISSGEDLLGLINNILDHSRLESHSVTLERIPFNLRDVVEGALDTIAAVAQKKNVEVCLISSFKTDPPGMLGDPFRIKQVLLNLLSNAVKFTPKGRVTVQWRHESVPDDKVKVSLDVEDTGIGIPAQKMDKLFRSFSQIDESITRSFGGSGLGLIISKDLAKLLGGDCTAVSEYGKGSKFTFSFVAESTSDAPFKYNAFPSPKSVFVICPAGPCLTALNCKPVRFQDDATDSLVLDHPHGLNSRKDYGVVFVDTTMIDKEIKEKMQKLQPKAKFIFLVRSIDLARAMRDFDITRESIVARPIKFASLYNALMAEESNDTGKIQTRPLTTKTQPLDILIVDDNVVNVTVGRRILEMFGYMDVASALDGQQAIEAAEKKQYDLILLDLQMPVLDGFSAHKRIQASPLAGDPCVVALTANADQATQKQCAEAGFFDYLSKPLDIPRLESILHNVFEHRLSHRTLKHGSDTQH</sequence>
<evidence type="ECO:0000256" key="3">
    <source>
        <dbReference type="ARBA" id="ARBA00022777"/>
    </source>
</evidence>
<dbReference type="EMBL" id="RSCD01000010">
    <property type="protein sequence ID" value="RSH90478.1"/>
    <property type="molecule type" value="Genomic_DNA"/>
</dbReference>
<dbReference type="InterPro" id="IPR003018">
    <property type="entry name" value="GAF"/>
</dbReference>
<dbReference type="InterPro" id="IPR003661">
    <property type="entry name" value="HisK_dim/P_dom"/>
</dbReference>
<feature type="domain" description="Protein kinase" evidence="7">
    <location>
        <begin position="1"/>
        <end position="362"/>
    </location>
</feature>
<dbReference type="FunFam" id="3.30.565.10:FF:000010">
    <property type="entry name" value="Sensor histidine kinase RcsC"/>
    <property type="match status" value="1"/>
</dbReference>
<keyword evidence="2" id="KW-0808">Transferase</keyword>
<dbReference type="SUPFAM" id="SSF52172">
    <property type="entry name" value="CheY-like"/>
    <property type="match status" value="1"/>
</dbReference>
<dbReference type="InterPro" id="IPR036890">
    <property type="entry name" value="HATPase_C_sf"/>
</dbReference>
<keyword evidence="1 5" id="KW-0597">Phosphoprotein</keyword>
<evidence type="ECO:0000256" key="6">
    <source>
        <dbReference type="SAM" id="MobiDB-lite"/>
    </source>
</evidence>